<dbReference type="GO" id="GO:0031564">
    <property type="term" value="P:transcription antitermination"/>
    <property type="evidence" value="ECO:0007669"/>
    <property type="project" value="UniProtKB-KW"/>
</dbReference>
<sequence>MLTRRHIRVKVLQSLYAYKNQEQANLQKEEKFLVNSMEKMLDLYLLMLSLMLAVRDQAENFMELSKNKHLPTEEDISPSRNFIDNTVLNLLENDPSFINLVEKHKLNNWQIDNEYPQIISKELRKDTFYKEYLALKTPTLKQDKDFIIYFFKEVIAPNDKLYEYLEDSQLTWIDDFPIVNTAILKVLNSIKSETKPVKWTSGLFKNDDDKQFAGTLFKTTIQEEETLIQEIEGKTPNWDQERIAELDLIIIKMALVEFLHFPSIPVKVTINEYLEIAKEYSTPKSSLFINGLLDKISKDYSIANKINKTGRGLQ</sequence>
<keyword evidence="8" id="KW-1185">Reference proteome</keyword>
<dbReference type="GO" id="GO:0005829">
    <property type="term" value="C:cytosol"/>
    <property type="evidence" value="ECO:0007669"/>
    <property type="project" value="TreeGrafter"/>
</dbReference>
<dbReference type="InterPro" id="IPR035926">
    <property type="entry name" value="NusB-like_sf"/>
</dbReference>
<keyword evidence="4" id="KW-0805">Transcription regulation</keyword>
<name>A0A8J2VAN3_9FLAO</name>
<dbReference type="Gene3D" id="1.10.940.10">
    <property type="entry name" value="NusB-like"/>
    <property type="match status" value="1"/>
</dbReference>
<dbReference type="InterPro" id="IPR006027">
    <property type="entry name" value="NusB_RsmB_TIM44"/>
</dbReference>
<keyword evidence="5" id="KW-0804">Transcription</keyword>
<dbReference type="GO" id="GO:0006353">
    <property type="term" value="P:DNA-templated transcription termination"/>
    <property type="evidence" value="ECO:0007669"/>
    <property type="project" value="InterPro"/>
</dbReference>
<protein>
    <submittedName>
        <fullName evidence="7">N utilization substance protein B</fullName>
    </submittedName>
</protein>
<accession>A0A8J2VAN3</accession>
<organism evidence="7 8">
    <name type="scientific">Planktosalinus lacus</name>
    <dbReference type="NCBI Taxonomy" id="1526573"/>
    <lineage>
        <taxon>Bacteria</taxon>
        <taxon>Pseudomonadati</taxon>
        <taxon>Bacteroidota</taxon>
        <taxon>Flavobacteriia</taxon>
        <taxon>Flavobacteriales</taxon>
        <taxon>Flavobacteriaceae</taxon>
        <taxon>Planktosalinus</taxon>
    </lineage>
</organism>
<evidence type="ECO:0000256" key="2">
    <source>
        <dbReference type="ARBA" id="ARBA00022814"/>
    </source>
</evidence>
<dbReference type="GO" id="GO:0003723">
    <property type="term" value="F:RNA binding"/>
    <property type="evidence" value="ECO:0007669"/>
    <property type="project" value="UniProtKB-KW"/>
</dbReference>
<dbReference type="PANTHER" id="PTHR11078">
    <property type="entry name" value="N UTILIZATION SUBSTANCE PROTEIN B-RELATED"/>
    <property type="match status" value="1"/>
</dbReference>
<evidence type="ECO:0000256" key="5">
    <source>
        <dbReference type="ARBA" id="ARBA00023163"/>
    </source>
</evidence>
<reference evidence="7" key="2">
    <citation type="submission" date="2020-09" db="EMBL/GenBank/DDBJ databases">
        <authorList>
            <person name="Sun Q."/>
            <person name="Zhou Y."/>
        </authorList>
    </citation>
    <scope>NUCLEOTIDE SEQUENCE</scope>
    <source>
        <strain evidence="7">CGMCC 1.12924</strain>
    </source>
</reference>
<dbReference type="Pfam" id="PF01029">
    <property type="entry name" value="NusB"/>
    <property type="match status" value="1"/>
</dbReference>
<dbReference type="AlphaFoldDB" id="A0A8J2VAN3"/>
<comment type="similarity">
    <text evidence="1">Belongs to the NusB family.</text>
</comment>
<comment type="caution">
    <text evidence="7">The sequence shown here is derived from an EMBL/GenBank/DDBJ whole genome shotgun (WGS) entry which is preliminary data.</text>
</comment>
<evidence type="ECO:0000259" key="6">
    <source>
        <dbReference type="Pfam" id="PF01029"/>
    </source>
</evidence>
<dbReference type="SUPFAM" id="SSF48013">
    <property type="entry name" value="NusB-like"/>
    <property type="match status" value="1"/>
</dbReference>
<reference evidence="7" key="1">
    <citation type="journal article" date="2014" name="Int. J. Syst. Evol. Microbiol.">
        <title>Complete genome sequence of Corynebacterium casei LMG S-19264T (=DSM 44701T), isolated from a smear-ripened cheese.</title>
        <authorList>
            <consortium name="US DOE Joint Genome Institute (JGI-PGF)"/>
            <person name="Walter F."/>
            <person name="Albersmeier A."/>
            <person name="Kalinowski J."/>
            <person name="Ruckert C."/>
        </authorList>
    </citation>
    <scope>NUCLEOTIDE SEQUENCE</scope>
    <source>
        <strain evidence="7">CGMCC 1.12924</strain>
    </source>
</reference>
<dbReference type="Proteomes" id="UP000652231">
    <property type="component" value="Unassembled WGS sequence"/>
</dbReference>
<dbReference type="NCBIfam" id="TIGR01951">
    <property type="entry name" value="nusB"/>
    <property type="match status" value="1"/>
</dbReference>
<evidence type="ECO:0000256" key="1">
    <source>
        <dbReference type="ARBA" id="ARBA00005952"/>
    </source>
</evidence>
<evidence type="ECO:0000313" key="7">
    <source>
        <dbReference type="EMBL" id="GGD92274.1"/>
    </source>
</evidence>
<dbReference type="EMBL" id="BMGK01000005">
    <property type="protein sequence ID" value="GGD92274.1"/>
    <property type="molecule type" value="Genomic_DNA"/>
</dbReference>
<evidence type="ECO:0000256" key="4">
    <source>
        <dbReference type="ARBA" id="ARBA00023015"/>
    </source>
</evidence>
<feature type="domain" description="NusB/RsmB/TIM44" evidence="6">
    <location>
        <begin position="206"/>
        <end position="298"/>
    </location>
</feature>
<proteinExistence type="inferred from homology"/>
<keyword evidence="3" id="KW-0694">RNA-binding</keyword>
<keyword evidence="2" id="KW-0889">Transcription antitermination</keyword>
<evidence type="ECO:0000256" key="3">
    <source>
        <dbReference type="ARBA" id="ARBA00022884"/>
    </source>
</evidence>
<evidence type="ECO:0000313" key="8">
    <source>
        <dbReference type="Proteomes" id="UP000652231"/>
    </source>
</evidence>
<dbReference type="InterPro" id="IPR011605">
    <property type="entry name" value="NusB_fam"/>
</dbReference>
<dbReference type="PANTHER" id="PTHR11078:SF3">
    <property type="entry name" value="ANTITERMINATION NUSB DOMAIN-CONTAINING PROTEIN"/>
    <property type="match status" value="1"/>
</dbReference>
<gene>
    <name evidence="7" type="primary">nusB</name>
    <name evidence="7" type="ORF">GCM10011312_15110</name>
</gene>
<dbReference type="RefSeq" id="WP_188441168.1">
    <property type="nucleotide sequence ID" value="NZ_BMGK01000005.1"/>
</dbReference>